<evidence type="ECO:0000313" key="4">
    <source>
        <dbReference type="Proteomes" id="UP000800093"/>
    </source>
</evidence>
<sequence length="383" mass="42817">MAIGGIINAAGLAVSAWSVADMFQDPPDPNRQTGFSIGVGDQGDSPGGNMPHIAIWDDNGVRIDQYHPKKDDHIGPGEFISDSLDNEQNGGKQAIPAYVSVVTHEIDAICLAFVAVSGSGVAYSWTGDMAYTCGAQWYHNDKPIGSSNEPVRCMWMDSDHTNGIVAKGVSMHIRDFTGDEGIIAQYKENEDRLCKNTARMSFNPEPILPDTWIKMFNPPLKYKREENTENDPTKPYTRGALELPDHGIDKFTRGYPDYTDMNIKNTEGPTRRHSRDVKPRMKRRGLKNFGPGILNVSHRKQSAKELCESEMSLGPDFVSVDESYYCDMESGHLWPLCTKEREHDCFDLDLKSVRGDSPNLLGKRSETTLPIPKKEYTKINVWK</sequence>
<proteinExistence type="predicted"/>
<evidence type="ECO:0000256" key="2">
    <source>
        <dbReference type="SAM" id="SignalP"/>
    </source>
</evidence>
<feature type="region of interest" description="Disordered" evidence="1">
    <location>
        <begin position="24"/>
        <end position="43"/>
    </location>
</feature>
<organism evidence="3 4">
    <name type="scientific">Lojkania enalia</name>
    <dbReference type="NCBI Taxonomy" id="147567"/>
    <lineage>
        <taxon>Eukaryota</taxon>
        <taxon>Fungi</taxon>
        <taxon>Dikarya</taxon>
        <taxon>Ascomycota</taxon>
        <taxon>Pezizomycotina</taxon>
        <taxon>Dothideomycetes</taxon>
        <taxon>Pleosporomycetidae</taxon>
        <taxon>Pleosporales</taxon>
        <taxon>Pleosporales incertae sedis</taxon>
        <taxon>Lojkania</taxon>
    </lineage>
</organism>
<dbReference type="Proteomes" id="UP000800093">
    <property type="component" value="Unassembled WGS sequence"/>
</dbReference>
<dbReference type="EMBL" id="ML986583">
    <property type="protein sequence ID" value="KAF2269182.1"/>
    <property type="molecule type" value="Genomic_DNA"/>
</dbReference>
<accession>A0A9P4TNP4</accession>
<name>A0A9P4TNP4_9PLEO</name>
<protein>
    <submittedName>
        <fullName evidence="3">Uncharacterized protein</fullName>
    </submittedName>
</protein>
<feature type="signal peptide" evidence="2">
    <location>
        <begin position="1"/>
        <end position="16"/>
    </location>
</feature>
<keyword evidence="4" id="KW-1185">Reference proteome</keyword>
<comment type="caution">
    <text evidence="3">The sequence shown here is derived from an EMBL/GenBank/DDBJ whole genome shotgun (WGS) entry which is preliminary data.</text>
</comment>
<reference evidence="4" key="1">
    <citation type="journal article" date="2020" name="Stud. Mycol.">
        <title>101 Dothideomycetes genomes: A test case for predicting lifestyles and emergence of pathogens.</title>
        <authorList>
            <person name="Haridas S."/>
            <person name="Albert R."/>
            <person name="Binder M."/>
            <person name="Bloem J."/>
            <person name="LaButti K."/>
            <person name="Salamov A."/>
            <person name="Andreopoulos B."/>
            <person name="Baker S."/>
            <person name="Barry K."/>
            <person name="Bills G."/>
            <person name="Bluhm B."/>
            <person name="Cannon C."/>
            <person name="Castanera R."/>
            <person name="Culley D."/>
            <person name="Daum C."/>
            <person name="Ezra D."/>
            <person name="Gonzalez J."/>
            <person name="Henrissat B."/>
            <person name="Kuo A."/>
            <person name="Liang C."/>
            <person name="Lipzen A."/>
            <person name="Lutzoni F."/>
            <person name="Magnuson J."/>
            <person name="Mondo S."/>
            <person name="Nolan M."/>
            <person name="Ohm R."/>
            <person name="Pangilinan J."/>
            <person name="Park H.-J."/>
            <person name="Ramirez L."/>
            <person name="Alfaro M."/>
            <person name="Sun H."/>
            <person name="Tritt A."/>
            <person name="Yoshinaga Y."/>
            <person name="Zwiers L.-H."/>
            <person name="Turgeon B."/>
            <person name="Goodwin S."/>
            <person name="Spatafora J."/>
            <person name="Crous P."/>
            <person name="Grigoriev I."/>
        </authorList>
    </citation>
    <scope>NUCLEOTIDE SEQUENCE [LARGE SCALE GENOMIC DNA]</scope>
    <source>
        <strain evidence="4">CBS 304.66</strain>
    </source>
</reference>
<keyword evidence="2" id="KW-0732">Signal</keyword>
<feature type="chain" id="PRO_5040376445" evidence="2">
    <location>
        <begin position="17"/>
        <end position="383"/>
    </location>
</feature>
<evidence type="ECO:0000313" key="3">
    <source>
        <dbReference type="EMBL" id="KAF2269182.1"/>
    </source>
</evidence>
<feature type="region of interest" description="Disordered" evidence="1">
    <location>
        <begin position="259"/>
        <end position="279"/>
    </location>
</feature>
<dbReference type="OrthoDB" id="5365129at2759"/>
<gene>
    <name evidence="3" type="ORF">CC78DRAFT_605509</name>
</gene>
<evidence type="ECO:0000256" key="1">
    <source>
        <dbReference type="SAM" id="MobiDB-lite"/>
    </source>
</evidence>
<dbReference type="AlphaFoldDB" id="A0A9P4TNP4"/>